<organism evidence="1 2">
    <name type="scientific">Candidatus Gallimonas gallistercoris</name>
    <dbReference type="NCBI Taxonomy" id="2838602"/>
    <lineage>
        <taxon>Bacteria</taxon>
        <taxon>Bacillati</taxon>
        <taxon>Bacillota</taxon>
        <taxon>Clostridia</taxon>
        <taxon>Candidatus Gallimonas</taxon>
    </lineage>
</organism>
<dbReference type="InterPro" id="IPR006379">
    <property type="entry name" value="HAD-SF_hydro_IIB"/>
</dbReference>
<dbReference type="GO" id="GO:0000287">
    <property type="term" value="F:magnesium ion binding"/>
    <property type="evidence" value="ECO:0007669"/>
    <property type="project" value="TreeGrafter"/>
</dbReference>
<protein>
    <submittedName>
        <fullName evidence="1">Cof-type HAD-IIB family hydrolase</fullName>
    </submittedName>
</protein>
<dbReference type="SUPFAM" id="SSF56784">
    <property type="entry name" value="HAD-like"/>
    <property type="match status" value="1"/>
</dbReference>
<dbReference type="SFLD" id="SFLDG01140">
    <property type="entry name" value="C2.B:_Phosphomannomutase_and_P"/>
    <property type="match status" value="1"/>
</dbReference>
<dbReference type="Gene3D" id="3.40.50.1000">
    <property type="entry name" value="HAD superfamily/HAD-like"/>
    <property type="match status" value="1"/>
</dbReference>
<gene>
    <name evidence="1" type="ORF">H9797_03870</name>
</gene>
<evidence type="ECO:0000313" key="1">
    <source>
        <dbReference type="EMBL" id="HJA02501.1"/>
    </source>
</evidence>
<dbReference type="SFLD" id="SFLDS00003">
    <property type="entry name" value="Haloacid_Dehalogenase"/>
    <property type="match status" value="1"/>
</dbReference>
<dbReference type="NCBIfam" id="TIGR01484">
    <property type="entry name" value="HAD-SF-IIB"/>
    <property type="match status" value="1"/>
</dbReference>
<reference evidence="1" key="1">
    <citation type="journal article" date="2021" name="PeerJ">
        <title>Extensive microbial diversity within the chicken gut microbiome revealed by metagenomics and culture.</title>
        <authorList>
            <person name="Gilroy R."/>
            <person name="Ravi A."/>
            <person name="Getino M."/>
            <person name="Pursley I."/>
            <person name="Horton D.L."/>
            <person name="Alikhan N.F."/>
            <person name="Baker D."/>
            <person name="Gharbi K."/>
            <person name="Hall N."/>
            <person name="Watson M."/>
            <person name="Adriaenssens E.M."/>
            <person name="Foster-Nyarko E."/>
            <person name="Jarju S."/>
            <person name="Secka A."/>
            <person name="Antonio M."/>
            <person name="Oren A."/>
            <person name="Chaudhuri R.R."/>
            <person name="La Ragione R."/>
            <person name="Hildebrand F."/>
            <person name="Pallen M.J."/>
        </authorList>
    </citation>
    <scope>NUCLEOTIDE SEQUENCE</scope>
    <source>
        <strain evidence="1">CHK156-179</strain>
    </source>
</reference>
<dbReference type="InterPro" id="IPR000150">
    <property type="entry name" value="Cof"/>
</dbReference>
<accession>A0A9D2H2H5</accession>
<dbReference type="AlphaFoldDB" id="A0A9D2H2H5"/>
<proteinExistence type="predicted"/>
<dbReference type="Proteomes" id="UP000824221">
    <property type="component" value="Unassembled WGS sequence"/>
</dbReference>
<dbReference type="PANTHER" id="PTHR10000">
    <property type="entry name" value="PHOSPHOSERINE PHOSPHATASE"/>
    <property type="match status" value="1"/>
</dbReference>
<reference evidence="1" key="2">
    <citation type="submission" date="2021-04" db="EMBL/GenBank/DDBJ databases">
        <authorList>
            <person name="Gilroy R."/>
        </authorList>
    </citation>
    <scope>NUCLEOTIDE SEQUENCE</scope>
    <source>
        <strain evidence="1">CHK156-179</strain>
    </source>
</reference>
<evidence type="ECO:0000313" key="2">
    <source>
        <dbReference type="Proteomes" id="UP000824221"/>
    </source>
</evidence>
<keyword evidence="1" id="KW-0378">Hydrolase</keyword>
<dbReference type="PANTHER" id="PTHR10000:SF53">
    <property type="entry name" value="5-AMINO-6-(5-PHOSPHO-D-RIBITYLAMINO)URACIL PHOSPHATASE YBJI-RELATED"/>
    <property type="match status" value="1"/>
</dbReference>
<dbReference type="NCBIfam" id="TIGR00099">
    <property type="entry name" value="Cof-subfamily"/>
    <property type="match status" value="1"/>
</dbReference>
<comment type="caution">
    <text evidence="1">The sequence shown here is derived from an EMBL/GenBank/DDBJ whole genome shotgun (WGS) entry which is preliminary data.</text>
</comment>
<dbReference type="InterPro" id="IPR036412">
    <property type="entry name" value="HAD-like_sf"/>
</dbReference>
<dbReference type="GO" id="GO:0016791">
    <property type="term" value="F:phosphatase activity"/>
    <property type="evidence" value="ECO:0007669"/>
    <property type="project" value="TreeGrafter"/>
</dbReference>
<dbReference type="GO" id="GO:0005829">
    <property type="term" value="C:cytosol"/>
    <property type="evidence" value="ECO:0007669"/>
    <property type="project" value="TreeGrafter"/>
</dbReference>
<dbReference type="InterPro" id="IPR023214">
    <property type="entry name" value="HAD_sf"/>
</dbReference>
<dbReference type="EMBL" id="DXAJ01000058">
    <property type="protein sequence ID" value="HJA02501.1"/>
    <property type="molecule type" value="Genomic_DNA"/>
</dbReference>
<sequence length="268" mass="30348">MVKFIASDLDGTLLDEKKRLPEEIFGLIEQLHARGILFAPASGRQYANLEKLFAPVKDKVLFLCENGALVKYRGETLFLDPIADDCLKDALDEIRALPDLYPMLCGADYAYIENNEMPFFRYAMLSYTNCKKVENLDAVIGKEPVCKIAVYDAIAAAEHCIKVLPQKLPKLRTIISGFDWCDISATTANKGRAVRFIQEKFGFRKDECLAFGDHMNDYEMLLECGHPYVPENAYPPLKRMFRNYIPSNDEGGVLTKLKEIIKKTEAIS</sequence>
<dbReference type="Gene3D" id="3.30.1240.10">
    <property type="match status" value="1"/>
</dbReference>
<dbReference type="Pfam" id="PF08282">
    <property type="entry name" value="Hydrolase_3"/>
    <property type="match status" value="1"/>
</dbReference>
<name>A0A9D2H2H5_9FIRM</name>